<name>A0A3B1AVQ3_9ZZZZ</name>
<proteinExistence type="predicted"/>
<protein>
    <submittedName>
        <fullName evidence="1">Uncharacterized protein</fullName>
    </submittedName>
</protein>
<dbReference type="EMBL" id="UOFU01000106">
    <property type="protein sequence ID" value="VAW96876.1"/>
    <property type="molecule type" value="Genomic_DNA"/>
</dbReference>
<reference evidence="1" key="1">
    <citation type="submission" date="2018-06" db="EMBL/GenBank/DDBJ databases">
        <authorList>
            <person name="Zhirakovskaya E."/>
        </authorList>
    </citation>
    <scope>NUCLEOTIDE SEQUENCE</scope>
</reference>
<sequence length="356" mass="39492">MPANLRPRAAPCTEQPAIVLGPEGPFPRVHLRKVLERRWLHYAFLSRDHELGMVANVAWLGPGLEAGDAAPRCTSILLVHKRGEGWSASQFNTITSTPLWSAFRQPHAPHMPEPLTLTSTSASPAVDLQLARSSRPCTSQCAWFAPDQHLRWQSETGVIARGRWTFQDQTFDNVEAIGYHERVRGYWGWPELGGWVFGFANDPGGARDQAPPAAFVFTLIQPRGPGDTAAGSVMVWRNGRLWRHFPRRCVTFAVRGQLQRDKVQQVPALSKLFGVPPMEPIPQQLMISARMGDDWVTYDYHCDAAARVVIPSETSLRPFSVHEVIGPVHVEGCISGEHFVFDTYGIVEFAGGADDG</sequence>
<gene>
    <name evidence="1" type="ORF">MNBD_GAMMA20-1134</name>
</gene>
<evidence type="ECO:0000313" key="1">
    <source>
        <dbReference type="EMBL" id="VAW96876.1"/>
    </source>
</evidence>
<organism evidence="1">
    <name type="scientific">hydrothermal vent metagenome</name>
    <dbReference type="NCBI Taxonomy" id="652676"/>
    <lineage>
        <taxon>unclassified sequences</taxon>
        <taxon>metagenomes</taxon>
        <taxon>ecological metagenomes</taxon>
    </lineage>
</organism>
<dbReference type="AlphaFoldDB" id="A0A3B1AVQ3"/>
<accession>A0A3B1AVQ3</accession>